<dbReference type="EMBL" id="PJNB01000001">
    <property type="protein sequence ID" value="PKW16143.1"/>
    <property type="molecule type" value="Genomic_DNA"/>
</dbReference>
<keyword evidence="2" id="KW-1185">Reference proteome</keyword>
<proteinExistence type="predicted"/>
<comment type="caution">
    <text evidence="1">The sequence shown here is derived from an EMBL/GenBank/DDBJ whole genome shotgun (WGS) entry which is preliminary data.</text>
</comment>
<name>A0A2N3XZP7_SACSN</name>
<sequence length="50" mass="5188">MAAMLPVVDVSALAAAGISGAEGGAAMNTRHHDEERVDLDYEKFLGSQGK</sequence>
<organism evidence="1 2">
    <name type="scientific">Saccharopolyspora spinosa</name>
    <dbReference type="NCBI Taxonomy" id="60894"/>
    <lineage>
        <taxon>Bacteria</taxon>
        <taxon>Bacillati</taxon>
        <taxon>Actinomycetota</taxon>
        <taxon>Actinomycetes</taxon>
        <taxon>Pseudonocardiales</taxon>
        <taxon>Pseudonocardiaceae</taxon>
        <taxon>Saccharopolyspora</taxon>
    </lineage>
</organism>
<protein>
    <submittedName>
        <fullName evidence="1">Uncharacterized protein</fullName>
    </submittedName>
</protein>
<dbReference type="AlphaFoldDB" id="A0A2N3XZP7"/>
<gene>
    <name evidence="1" type="ORF">A8926_3950</name>
</gene>
<reference evidence="1" key="1">
    <citation type="submission" date="2017-12" db="EMBL/GenBank/DDBJ databases">
        <title>Sequencing the genomes of 1000 Actinobacteria strains.</title>
        <authorList>
            <person name="Klenk H.-P."/>
        </authorList>
    </citation>
    <scope>NUCLEOTIDE SEQUENCE [LARGE SCALE GENOMIC DNA]</scope>
    <source>
        <strain evidence="1">DSM 44228</strain>
    </source>
</reference>
<accession>A0A2N3XZP7</accession>
<evidence type="ECO:0000313" key="2">
    <source>
        <dbReference type="Proteomes" id="UP000233786"/>
    </source>
</evidence>
<evidence type="ECO:0000313" key="1">
    <source>
        <dbReference type="EMBL" id="PKW16143.1"/>
    </source>
</evidence>
<dbReference type="Proteomes" id="UP000233786">
    <property type="component" value="Unassembled WGS sequence"/>
</dbReference>